<protein>
    <submittedName>
        <fullName evidence="2">Uncharacterized protein</fullName>
    </submittedName>
</protein>
<keyword evidence="1" id="KW-1133">Transmembrane helix</keyword>
<feature type="transmembrane region" description="Helical" evidence="1">
    <location>
        <begin position="6"/>
        <end position="23"/>
    </location>
</feature>
<dbReference type="RefSeq" id="WP_212227737.1">
    <property type="nucleotide sequence ID" value="NZ_JAGUCN010000009.1"/>
</dbReference>
<name>A0ABS5K962_9BACT</name>
<comment type="caution">
    <text evidence="2">The sequence shown here is derived from an EMBL/GenBank/DDBJ whole genome shotgun (WGS) entry which is preliminary data.</text>
</comment>
<evidence type="ECO:0000256" key="1">
    <source>
        <dbReference type="SAM" id="Phobius"/>
    </source>
</evidence>
<dbReference type="Proteomes" id="UP000721861">
    <property type="component" value="Unassembled WGS sequence"/>
</dbReference>
<evidence type="ECO:0000313" key="3">
    <source>
        <dbReference type="Proteomes" id="UP000721861"/>
    </source>
</evidence>
<evidence type="ECO:0000313" key="2">
    <source>
        <dbReference type="EMBL" id="MBS2211535.1"/>
    </source>
</evidence>
<proteinExistence type="predicted"/>
<feature type="transmembrane region" description="Helical" evidence="1">
    <location>
        <begin position="90"/>
        <end position="110"/>
    </location>
</feature>
<keyword evidence="1" id="KW-0472">Membrane</keyword>
<keyword evidence="1" id="KW-0812">Transmembrane</keyword>
<reference evidence="2 3" key="1">
    <citation type="journal article" date="2014" name="Int. J. Syst. Evol. Microbiol.">
        <title>Carboxylicivirga gen. nov. in the family Marinilabiliaceae with two novel species, Carboxylicivirga mesophila sp. nov. and Carboxylicivirga taeanensis sp. nov., and reclassification of Cytophaga fermentans as Saccharicrinis fermentans gen. nov., comb. nov.</title>
        <authorList>
            <person name="Yang S.H."/>
            <person name="Seo H.S."/>
            <person name="Woo J.H."/>
            <person name="Oh H.M."/>
            <person name="Jang H."/>
            <person name="Lee J.H."/>
            <person name="Kim S.J."/>
            <person name="Kwon K.K."/>
        </authorList>
    </citation>
    <scope>NUCLEOTIDE SEQUENCE [LARGE SCALE GENOMIC DNA]</scope>
    <source>
        <strain evidence="2 3">JCM 18290</strain>
    </source>
</reference>
<gene>
    <name evidence="2" type="ORF">KEM09_08990</name>
</gene>
<sequence length="214" mass="24386">MIEKYLLIGSLLLHPILSLILSWKFSGNRLFNSTISILGGISLIVLISLQIIGISFIIAVVPIVLFSCVFFSICCLIWEMIRKKKRTAKIFGIISSIFIFGGAILFGLLGTSTLGNKKTKPPIEQHVNQHRITVNEIQLKSKDSSKSMFRLTTILVEKEFWPFKKQILEKKYHNTFPKLDSNFKFDLNEVDNELIIKASENGVIIWEDKIKKSL</sequence>
<organism evidence="2 3">
    <name type="scientific">Carboxylicivirga mesophila</name>
    <dbReference type="NCBI Taxonomy" id="1166478"/>
    <lineage>
        <taxon>Bacteria</taxon>
        <taxon>Pseudomonadati</taxon>
        <taxon>Bacteroidota</taxon>
        <taxon>Bacteroidia</taxon>
        <taxon>Marinilabiliales</taxon>
        <taxon>Marinilabiliaceae</taxon>
        <taxon>Carboxylicivirga</taxon>
    </lineage>
</organism>
<dbReference type="EMBL" id="JAGUCN010000009">
    <property type="protein sequence ID" value="MBS2211535.1"/>
    <property type="molecule type" value="Genomic_DNA"/>
</dbReference>
<feature type="transmembrane region" description="Helical" evidence="1">
    <location>
        <begin position="57"/>
        <end position="78"/>
    </location>
</feature>
<feature type="transmembrane region" description="Helical" evidence="1">
    <location>
        <begin position="30"/>
        <end position="51"/>
    </location>
</feature>
<keyword evidence="3" id="KW-1185">Reference proteome</keyword>
<accession>A0ABS5K962</accession>